<sequence length="370" mass="41195">MKDQKVLISGASIAGLSTAWWLNHIGYRVTVVELAAAPRIDGAAVDLNGPTVEIAKRMGLYEQLKSYRLGVDRIEYKNADDVTEGTMIINEGPESPGDEIEIEREKFVAVLTGALKNKVEFMFSNSIAGLEEIADGITVTFNHGSPQIYSLVIGCDGAHSGTRKIWFGPEAAYAHSLNAYFSISIVNKVLVPQRTMQAFSVPYKSVMLNAYNHKTDIIFMFVSETDIPYNYRDTAQQRQIITAQFEGQGWRTTELLKEIEQSESFYFDRFCQIKMPSWSKGRVVLVGDAAYCPSPAAGQGGSLAMQGAAAIADALLKHNGNHELAFTEYDRNLRPSIEEIQTIAEQNVKTNFVLKTEEEIRRRNTEAKLF</sequence>
<dbReference type="InterPro" id="IPR002938">
    <property type="entry name" value="FAD-bd"/>
</dbReference>
<gene>
    <name evidence="2" type="ORF">HDF22_003616</name>
</gene>
<dbReference type="PANTHER" id="PTHR46865">
    <property type="entry name" value="OXIDOREDUCTASE-RELATED"/>
    <property type="match status" value="1"/>
</dbReference>
<dbReference type="Gene3D" id="3.50.50.60">
    <property type="entry name" value="FAD/NAD(P)-binding domain"/>
    <property type="match status" value="1"/>
</dbReference>
<evidence type="ECO:0000259" key="1">
    <source>
        <dbReference type="Pfam" id="PF01494"/>
    </source>
</evidence>
<dbReference type="SUPFAM" id="SSF51905">
    <property type="entry name" value="FAD/NAD(P)-binding domain"/>
    <property type="match status" value="1"/>
</dbReference>
<dbReference type="Gene3D" id="3.30.9.10">
    <property type="entry name" value="D-Amino Acid Oxidase, subunit A, domain 2"/>
    <property type="match status" value="1"/>
</dbReference>
<comment type="caution">
    <text evidence="2">The sequence shown here is derived from an EMBL/GenBank/DDBJ whole genome shotgun (WGS) entry which is preliminary data.</text>
</comment>
<proteinExistence type="predicted"/>
<feature type="domain" description="FAD-binding" evidence="1">
    <location>
        <begin position="5"/>
        <end position="318"/>
    </location>
</feature>
<dbReference type="Pfam" id="PF01494">
    <property type="entry name" value="FAD_binding_3"/>
    <property type="match status" value="1"/>
</dbReference>
<evidence type="ECO:0000313" key="2">
    <source>
        <dbReference type="EMBL" id="MBB6129490.1"/>
    </source>
</evidence>
<organism evidence="2 3">
    <name type="scientific">Mucilaginibacter lappiensis</name>
    <dbReference type="NCBI Taxonomy" id="354630"/>
    <lineage>
        <taxon>Bacteria</taxon>
        <taxon>Pseudomonadati</taxon>
        <taxon>Bacteroidota</taxon>
        <taxon>Sphingobacteriia</taxon>
        <taxon>Sphingobacteriales</taxon>
        <taxon>Sphingobacteriaceae</taxon>
        <taxon>Mucilaginibacter</taxon>
    </lineage>
</organism>
<dbReference type="RefSeq" id="WP_183588568.1">
    <property type="nucleotide sequence ID" value="NZ_JACHCA010000009.1"/>
</dbReference>
<evidence type="ECO:0000313" key="3">
    <source>
        <dbReference type="Proteomes" id="UP000548326"/>
    </source>
</evidence>
<dbReference type="InterPro" id="IPR051704">
    <property type="entry name" value="FAD_aromatic-hydroxylase"/>
</dbReference>
<accession>A0A841JF62</accession>
<dbReference type="PRINTS" id="PR00420">
    <property type="entry name" value="RNGMNOXGNASE"/>
</dbReference>
<dbReference type="PANTHER" id="PTHR46865:SF2">
    <property type="entry name" value="MONOOXYGENASE"/>
    <property type="match status" value="1"/>
</dbReference>
<dbReference type="GO" id="GO:0071949">
    <property type="term" value="F:FAD binding"/>
    <property type="evidence" value="ECO:0007669"/>
    <property type="project" value="InterPro"/>
</dbReference>
<name>A0A841JF62_9SPHI</name>
<reference evidence="2 3" key="1">
    <citation type="submission" date="2020-08" db="EMBL/GenBank/DDBJ databases">
        <title>Genomic Encyclopedia of Type Strains, Phase IV (KMG-V): Genome sequencing to study the core and pangenomes of soil and plant-associated prokaryotes.</title>
        <authorList>
            <person name="Whitman W."/>
        </authorList>
    </citation>
    <scope>NUCLEOTIDE SEQUENCE [LARGE SCALE GENOMIC DNA]</scope>
    <source>
        <strain evidence="2 3">MP601</strain>
    </source>
</reference>
<dbReference type="Proteomes" id="UP000548326">
    <property type="component" value="Unassembled WGS sequence"/>
</dbReference>
<dbReference type="EMBL" id="JACHCA010000009">
    <property type="protein sequence ID" value="MBB6129490.1"/>
    <property type="molecule type" value="Genomic_DNA"/>
</dbReference>
<protein>
    <submittedName>
        <fullName evidence="2">2-polyprenyl-6-methoxyphenol hydroxylase-like FAD-dependent oxidoreductase</fullName>
    </submittedName>
</protein>
<dbReference type="AlphaFoldDB" id="A0A841JF62"/>
<dbReference type="InterPro" id="IPR036188">
    <property type="entry name" value="FAD/NAD-bd_sf"/>
</dbReference>